<dbReference type="OrthoDB" id="3510266at2"/>
<dbReference type="Proteomes" id="UP000279994">
    <property type="component" value="Unassembled WGS sequence"/>
</dbReference>
<evidence type="ECO:0000256" key="3">
    <source>
        <dbReference type="ARBA" id="ARBA00023163"/>
    </source>
</evidence>
<proteinExistence type="predicted"/>
<dbReference type="EMBL" id="RJSF01000005">
    <property type="protein sequence ID" value="RNM17010.1"/>
    <property type="molecule type" value="Genomic_DNA"/>
</dbReference>
<dbReference type="Pfam" id="PF13377">
    <property type="entry name" value="Peripla_BP_3"/>
    <property type="match status" value="1"/>
</dbReference>
<dbReference type="PROSITE" id="PS50932">
    <property type="entry name" value="HTH_LACI_2"/>
    <property type="match status" value="1"/>
</dbReference>
<dbReference type="InterPro" id="IPR000843">
    <property type="entry name" value="HTH_LacI"/>
</dbReference>
<dbReference type="PANTHER" id="PTHR30146:SF109">
    <property type="entry name" value="HTH-TYPE TRANSCRIPTIONAL REGULATOR GALS"/>
    <property type="match status" value="1"/>
</dbReference>
<name>A0A3N0GXZ1_9ACTN</name>
<dbReference type="Gene3D" id="1.10.260.40">
    <property type="entry name" value="lambda repressor-like DNA-binding domains"/>
    <property type="match status" value="1"/>
</dbReference>
<dbReference type="GO" id="GO:0003700">
    <property type="term" value="F:DNA-binding transcription factor activity"/>
    <property type="evidence" value="ECO:0007669"/>
    <property type="project" value="TreeGrafter"/>
</dbReference>
<evidence type="ECO:0000256" key="2">
    <source>
        <dbReference type="ARBA" id="ARBA00023125"/>
    </source>
</evidence>
<keyword evidence="3" id="KW-0804">Transcription</keyword>
<dbReference type="SUPFAM" id="SSF47413">
    <property type="entry name" value="lambda repressor-like DNA-binding domains"/>
    <property type="match status" value="1"/>
</dbReference>
<dbReference type="InterPro" id="IPR028082">
    <property type="entry name" value="Peripla_BP_I"/>
</dbReference>
<dbReference type="RefSeq" id="WP_123221349.1">
    <property type="nucleotide sequence ID" value="NZ_RJSF01000005.1"/>
</dbReference>
<gene>
    <name evidence="5" type="ORF">EFL26_02670</name>
</gene>
<sequence>MAGESRSSAVTMADVAERAGVSRALVSIVFRGVVGASAENRERVMRAAAELGYSPDRRARLLGSSRSRTLGVVFGLHHEFHTELVERFYQGVERTEFDLALGATAPTRTERTAVQSLLEFRCEALLLVGPTMQRKDLDALASQVPVVVLARDLRAPSCDVVRTDDEHGARIAVEHLVGLGHRAVVHVDGRRAPGAAERRRGYRKAMESAGLSAQVRVIPGGLTEEDGERAAADVLSGRSRPTGVVAFNDHCAAGLLSAARQDGVAVPRSLSLVGYDDSRIAGLSSISLTTIAQDSRRLAGAALDLAVRRAGGWDEPPVDTVVPPRLVVRGTSATPERRR</sequence>
<keyword evidence="1" id="KW-0805">Transcription regulation</keyword>
<dbReference type="AlphaFoldDB" id="A0A3N0GXZ1"/>
<dbReference type="SUPFAM" id="SSF53822">
    <property type="entry name" value="Periplasmic binding protein-like I"/>
    <property type="match status" value="1"/>
</dbReference>
<evidence type="ECO:0000256" key="1">
    <source>
        <dbReference type="ARBA" id="ARBA00023015"/>
    </source>
</evidence>
<feature type="domain" description="HTH lacI-type" evidence="4">
    <location>
        <begin position="10"/>
        <end position="64"/>
    </location>
</feature>
<dbReference type="GO" id="GO:0000976">
    <property type="term" value="F:transcription cis-regulatory region binding"/>
    <property type="evidence" value="ECO:0007669"/>
    <property type="project" value="TreeGrafter"/>
</dbReference>
<dbReference type="Gene3D" id="3.40.50.2300">
    <property type="match status" value="2"/>
</dbReference>
<dbReference type="PANTHER" id="PTHR30146">
    <property type="entry name" value="LACI-RELATED TRANSCRIPTIONAL REPRESSOR"/>
    <property type="match status" value="1"/>
</dbReference>
<keyword evidence="2" id="KW-0238">DNA-binding</keyword>
<evidence type="ECO:0000313" key="5">
    <source>
        <dbReference type="EMBL" id="RNM17010.1"/>
    </source>
</evidence>
<keyword evidence="6" id="KW-1185">Reference proteome</keyword>
<comment type="caution">
    <text evidence="5">The sequence shown here is derived from an EMBL/GenBank/DDBJ whole genome shotgun (WGS) entry which is preliminary data.</text>
</comment>
<organism evidence="5 6">
    <name type="scientific">Nocardioides pocheonensis</name>
    <dbReference type="NCBI Taxonomy" id="661485"/>
    <lineage>
        <taxon>Bacteria</taxon>
        <taxon>Bacillati</taxon>
        <taxon>Actinomycetota</taxon>
        <taxon>Actinomycetes</taxon>
        <taxon>Propionibacteriales</taxon>
        <taxon>Nocardioidaceae</taxon>
        <taxon>Nocardioides</taxon>
    </lineage>
</organism>
<dbReference type="SMART" id="SM00354">
    <property type="entry name" value="HTH_LACI"/>
    <property type="match status" value="1"/>
</dbReference>
<dbReference type="InterPro" id="IPR010982">
    <property type="entry name" value="Lambda_DNA-bd_dom_sf"/>
</dbReference>
<evidence type="ECO:0000259" key="4">
    <source>
        <dbReference type="PROSITE" id="PS50932"/>
    </source>
</evidence>
<dbReference type="Pfam" id="PF00356">
    <property type="entry name" value="LacI"/>
    <property type="match status" value="1"/>
</dbReference>
<dbReference type="CDD" id="cd01392">
    <property type="entry name" value="HTH_LacI"/>
    <property type="match status" value="1"/>
</dbReference>
<evidence type="ECO:0000313" key="6">
    <source>
        <dbReference type="Proteomes" id="UP000279994"/>
    </source>
</evidence>
<dbReference type="CDD" id="cd06267">
    <property type="entry name" value="PBP1_LacI_sugar_binding-like"/>
    <property type="match status" value="1"/>
</dbReference>
<protein>
    <submittedName>
        <fullName evidence="5">LacI family transcriptional regulator</fullName>
    </submittedName>
</protein>
<accession>A0A3N0GXZ1</accession>
<reference evidence="5 6" key="1">
    <citation type="submission" date="2018-11" db="EMBL/GenBank/DDBJ databases">
        <authorList>
            <person name="Li F."/>
        </authorList>
    </citation>
    <scope>NUCLEOTIDE SEQUENCE [LARGE SCALE GENOMIC DNA]</scope>
    <source>
        <strain evidence="5 6">Gsoil 818</strain>
    </source>
</reference>
<dbReference type="InterPro" id="IPR046335">
    <property type="entry name" value="LacI/GalR-like_sensor"/>
</dbReference>